<evidence type="ECO:0000256" key="8">
    <source>
        <dbReference type="ARBA" id="ARBA00022833"/>
    </source>
</evidence>
<feature type="domain" description="Toprim" evidence="15">
    <location>
        <begin position="255"/>
        <end position="336"/>
    </location>
</feature>
<keyword evidence="5 12" id="KW-0235">DNA replication</keyword>
<dbReference type="InterPro" id="IPR006171">
    <property type="entry name" value="TOPRIM_dom"/>
</dbReference>
<dbReference type="InterPro" id="IPR019475">
    <property type="entry name" value="DNA_primase_DnaB-bd"/>
</dbReference>
<dbReference type="InterPro" id="IPR034151">
    <property type="entry name" value="TOPRIM_DnaG_bac"/>
</dbReference>
<comment type="similarity">
    <text evidence="12 13">Belongs to the DnaG primase family.</text>
</comment>
<comment type="subunit">
    <text evidence="12">Monomer. Interacts with DnaB.</text>
</comment>
<evidence type="ECO:0000256" key="7">
    <source>
        <dbReference type="ARBA" id="ARBA00022771"/>
    </source>
</evidence>
<evidence type="ECO:0000259" key="15">
    <source>
        <dbReference type="PROSITE" id="PS50880"/>
    </source>
</evidence>
<accession>A0ABX2I6M9</accession>
<keyword evidence="2 12" id="KW-0639">Primosome</keyword>
<evidence type="ECO:0000256" key="11">
    <source>
        <dbReference type="ARBA" id="ARBA00023163"/>
    </source>
</evidence>
<keyword evidence="3 12" id="KW-0808">Transferase</keyword>
<evidence type="ECO:0000256" key="1">
    <source>
        <dbReference type="ARBA" id="ARBA00022478"/>
    </source>
</evidence>
<protein>
    <recommendedName>
        <fullName evidence="12 13">DNA primase</fullName>
        <ecNumber evidence="12">2.7.7.101</ecNumber>
    </recommendedName>
</protein>
<dbReference type="PANTHER" id="PTHR30313">
    <property type="entry name" value="DNA PRIMASE"/>
    <property type="match status" value="1"/>
</dbReference>
<evidence type="ECO:0000256" key="3">
    <source>
        <dbReference type="ARBA" id="ARBA00022679"/>
    </source>
</evidence>
<comment type="caution">
    <text evidence="16">The sequence shown here is derived from an EMBL/GenBank/DDBJ whole genome shotgun (WGS) entry which is preliminary data.</text>
</comment>
<evidence type="ECO:0000313" key="17">
    <source>
        <dbReference type="Proteomes" id="UP000822142"/>
    </source>
</evidence>
<evidence type="ECO:0000256" key="2">
    <source>
        <dbReference type="ARBA" id="ARBA00022515"/>
    </source>
</evidence>
<dbReference type="SUPFAM" id="SSF57783">
    <property type="entry name" value="Zinc beta-ribbon"/>
    <property type="match status" value="1"/>
</dbReference>
<evidence type="ECO:0000256" key="14">
    <source>
        <dbReference type="SAM" id="MobiDB-lite"/>
    </source>
</evidence>
<dbReference type="Pfam" id="PF13155">
    <property type="entry name" value="Toprim_2"/>
    <property type="match status" value="1"/>
</dbReference>
<dbReference type="InterPro" id="IPR030846">
    <property type="entry name" value="DnaG_bac"/>
</dbReference>
<dbReference type="Pfam" id="PF08275">
    <property type="entry name" value="DNAG_N"/>
    <property type="match status" value="1"/>
</dbReference>
<dbReference type="Pfam" id="PF01807">
    <property type="entry name" value="Zn_ribbon_DnaG"/>
    <property type="match status" value="1"/>
</dbReference>
<dbReference type="PROSITE" id="PS50880">
    <property type="entry name" value="TOPRIM"/>
    <property type="match status" value="1"/>
</dbReference>
<feature type="region of interest" description="Disordered" evidence="14">
    <location>
        <begin position="430"/>
        <end position="455"/>
    </location>
</feature>
<dbReference type="HAMAP" id="MF_00974">
    <property type="entry name" value="DNA_primase_DnaG"/>
    <property type="match status" value="1"/>
</dbReference>
<comment type="function">
    <text evidence="12 13">RNA polymerase that catalyzes the synthesis of short RNA molecules used as primers for DNA polymerase during DNA replication.</text>
</comment>
<evidence type="ECO:0000256" key="13">
    <source>
        <dbReference type="PIRNR" id="PIRNR002811"/>
    </source>
</evidence>
<dbReference type="Pfam" id="PF10410">
    <property type="entry name" value="DnaB_bind"/>
    <property type="match status" value="1"/>
</dbReference>
<keyword evidence="8 12" id="KW-0862">Zinc</keyword>
<evidence type="ECO:0000256" key="9">
    <source>
        <dbReference type="ARBA" id="ARBA00022842"/>
    </source>
</evidence>
<keyword evidence="9" id="KW-0460">Magnesium</keyword>
<keyword evidence="6 12" id="KW-0479">Metal-binding</keyword>
<keyword evidence="10 12" id="KW-0238">DNA-binding</keyword>
<dbReference type="InterPro" id="IPR002694">
    <property type="entry name" value="Znf_CHC2"/>
</dbReference>
<dbReference type="NCBIfam" id="TIGR01391">
    <property type="entry name" value="dnaG"/>
    <property type="match status" value="1"/>
</dbReference>
<feature type="zinc finger region" description="CHC2-type" evidence="12">
    <location>
        <begin position="38"/>
        <end position="62"/>
    </location>
</feature>
<dbReference type="PIRSF" id="PIRSF002811">
    <property type="entry name" value="DnaG"/>
    <property type="match status" value="1"/>
</dbReference>
<dbReference type="EMBL" id="JAAITA010000008">
    <property type="protein sequence ID" value="NSJ86081.1"/>
    <property type="molecule type" value="Genomic_DNA"/>
</dbReference>
<reference evidence="16 17" key="1">
    <citation type="journal article" date="2020" name="Cell Host Microbe">
        <title>Functional and Genomic Variation between Human-Derived Isolates of Lachnospiraceae Reveals Inter- and Intra-Species Diversity.</title>
        <authorList>
            <person name="Sorbara M.T."/>
            <person name="Littmann E.R."/>
            <person name="Fontana E."/>
            <person name="Moody T.U."/>
            <person name="Kohout C.E."/>
            <person name="Gjonbalaj M."/>
            <person name="Eaton V."/>
            <person name="Seok R."/>
            <person name="Leiner I.M."/>
            <person name="Pamer E.G."/>
        </authorList>
    </citation>
    <scope>NUCLEOTIDE SEQUENCE [LARGE SCALE GENOMIC DNA]</scope>
    <source>
        <strain evidence="16 17">MSK.15.26</strain>
    </source>
</reference>
<dbReference type="SMART" id="SM00493">
    <property type="entry name" value="TOPRIM"/>
    <property type="match status" value="1"/>
</dbReference>
<dbReference type="CDD" id="cd03364">
    <property type="entry name" value="TOPRIM_DnaG_primases"/>
    <property type="match status" value="1"/>
</dbReference>
<evidence type="ECO:0000256" key="4">
    <source>
        <dbReference type="ARBA" id="ARBA00022695"/>
    </source>
</evidence>
<dbReference type="Proteomes" id="UP000822142">
    <property type="component" value="Unassembled WGS sequence"/>
</dbReference>
<dbReference type="InterPro" id="IPR006295">
    <property type="entry name" value="DNA_primase_DnaG"/>
</dbReference>
<evidence type="ECO:0000256" key="6">
    <source>
        <dbReference type="ARBA" id="ARBA00022723"/>
    </source>
</evidence>
<dbReference type="Gene3D" id="1.10.860.10">
    <property type="entry name" value="DNAb Helicase, Chain A"/>
    <property type="match status" value="1"/>
</dbReference>
<dbReference type="SUPFAM" id="SSF56731">
    <property type="entry name" value="DNA primase core"/>
    <property type="match status" value="1"/>
</dbReference>
<organism evidence="16 17">
    <name type="scientific">Blautia hansenii</name>
    <name type="common">Ruminococcus hansenii</name>
    <dbReference type="NCBI Taxonomy" id="1322"/>
    <lineage>
        <taxon>Bacteria</taxon>
        <taxon>Bacillati</taxon>
        <taxon>Bacillota</taxon>
        <taxon>Clostridia</taxon>
        <taxon>Lachnospirales</taxon>
        <taxon>Lachnospiraceae</taxon>
        <taxon>Blautia</taxon>
    </lineage>
</organism>
<comment type="cofactor">
    <cofactor evidence="12 13">
        <name>Zn(2+)</name>
        <dbReference type="ChEBI" id="CHEBI:29105"/>
    </cofactor>
    <text evidence="12 13">Binds 1 zinc ion per monomer.</text>
</comment>
<evidence type="ECO:0000256" key="12">
    <source>
        <dbReference type="HAMAP-Rule" id="MF_00974"/>
    </source>
</evidence>
<dbReference type="InterPro" id="IPR050219">
    <property type="entry name" value="DnaG_primase"/>
</dbReference>
<dbReference type="Gene3D" id="3.90.980.10">
    <property type="entry name" value="DNA primase, catalytic core, N-terminal domain"/>
    <property type="match status" value="1"/>
</dbReference>
<dbReference type="SMART" id="SM00400">
    <property type="entry name" value="ZnF_CHCC"/>
    <property type="match status" value="1"/>
</dbReference>
<evidence type="ECO:0000313" key="16">
    <source>
        <dbReference type="EMBL" id="NSJ86081.1"/>
    </source>
</evidence>
<evidence type="ECO:0000256" key="5">
    <source>
        <dbReference type="ARBA" id="ARBA00022705"/>
    </source>
</evidence>
<sequence length="595" mass="68311">MYYSDEIIEEVRMKNDIVDVISGYVKLQRKGSSYFGLCPFHNEKSPSFSVSPDKQMYYCFGCGAGGNVFTFIMEYENYNFVEALKYLAERAGVRLPEEEFSKEARASADLKSRLLEIQKRAASFYYYQLWQESGRQGLDYLKNRQLSDETIKKFGLGYSPKYSGTLYKYLKSKGYTDELLKESGLFHIEERRGMQDKFWNRVMFPIMDVNNRVIGFGGRVMGDAKPKYLNSPETKVFDKSRNLYGLNIARTSRKPYLIICEGYMDVIAMHQAGFNNAVASLGTALTSGHASLMSRYTKEVLLTYDSDEAGQKAALRGIPILKAAGIRPRVVNLTPYKDPDEFIKAEGRETFEKRLEEAENAFLFEIRVLEKQYDLSDPESKTAFFREIARKLLEFPEELERNNYIESLSGIYQIKFEDLRKMVNNMALSAVSSQPRTPRIRETGGKKDSREDGGRKAQRLMLTCLTSYPSMFDTIAGYITPEDFVTPLYHRAAELVFAQHEEGEVNPARLLNQFSDPEEQKEVTALFHATLHLEGEEEARKAVLETVCRLKRDSITWKNEHLAPTDLAGLQQIVEARKRLEDLERGRVTLHISFD</sequence>
<dbReference type="InterPro" id="IPR036977">
    <property type="entry name" value="DNA_primase_Znf_CHC2"/>
</dbReference>
<proteinExistence type="inferred from homology"/>
<dbReference type="EC" id="2.7.7.101" evidence="12"/>
<keyword evidence="4 12" id="KW-0548">Nucleotidyltransferase</keyword>
<dbReference type="InterPro" id="IPR013264">
    <property type="entry name" value="DNAG_N"/>
</dbReference>
<dbReference type="Gene3D" id="3.40.1360.10">
    <property type="match status" value="1"/>
</dbReference>
<dbReference type="RefSeq" id="WP_173749109.1">
    <property type="nucleotide sequence ID" value="NZ_JAAITA010000008.1"/>
</dbReference>
<comment type="domain">
    <text evidence="12">Contains an N-terminal zinc-binding domain, a central core domain that contains the primase activity, and a C-terminal DnaB-binding domain.</text>
</comment>
<keyword evidence="7 12" id="KW-0863">Zinc-finger</keyword>
<comment type="catalytic activity">
    <reaction evidence="12">
        <text>ssDNA + n NTP = ssDNA/pppN(pN)n-1 hybrid + (n-1) diphosphate.</text>
        <dbReference type="EC" id="2.7.7.101"/>
    </reaction>
</comment>
<evidence type="ECO:0000256" key="10">
    <source>
        <dbReference type="ARBA" id="ARBA00023125"/>
    </source>
</evidence>
<keyword evidence="11 12" id="KW-0804">Transcription</keyword>
<feature type="compositionally biased region" description="Basic and acidic residues" evidence="14">
    <location>
        <begin position="439"/>
        <end position="455"/>
    </location>
</feature>
<dbReference type="Gene3D" id="3.90.580.10">
    <property type="entry name" value="Zinc finger, CHC2-type domain"/>
    <property type="match status" value="1"/>
</dbReference>
<name>A0ABX2I6M9_BLAHA</name>
<dbReference type="InterPro" id="IPR037068">
    <property type="entry name" value="DNA_primase_core_N_sf"/>
</dbReference>
<dbReference type="InterPro" id="IPR016136">
    <property type="entry name" value="DNA_helicase_N/primase_C"/>
</dbReference>
<keyword evidence="1 12" id="KW-0240">DNA-directed RNA polymerase</keyword>
<gene>
    <name evidence="12" type="primary">dnaG</name>
    <name evidence="16" type="ORF">G5A70_07810</name>
</gene>
<keyword evidence="17" id="KW-1185">Reference proteome</keyword>
<dbReference type="PANTHER" id="PTHR30313:SF2">
    <property type="entry name" value="DNA PRIMASE"/>
    <property type="match status" value="1"/>
</dbReference>